<protein>
    <submittedName>
        <fullName evidence="1">Uncharacterized protein</fullName>
    </submittedName>
</protein>
<dbReference type="AlphaFoldDB" id="A0A380GRG9"/>
<gene>
    <name evidence="1" type="ORF">NCTC13832_00686</name>
</gene>
<evidence type="ECO:0000313" key="2">
    <source>
        <dbReference type="Proteomes" id="UP000254100"/>
    </source>
</evidence>
<dbReference type="RefSeq" id="WP_169743593.1">
    <property type="nucleotide sequence ID" value="NZ_JXWY01000013.1"/>
</dbReference>
<reference evidence="1 2" key="1">
    <citation type="submission" date="2018-06" db="EMBL/GenBank/DDBJ databases">
        <authorList>
            <consortium name="Pathogen Informatics"/>
            <person name="Doyle S."/>
        </authorList>
    </citation>
    <scope>NUCLEOTIDE SEQUENCE [LARGE SCALE GENOMIC DNA]</scope>
    <source>
        <strain evidence="1 2">NCTC13832</strain>
    </source>
</reference>
<dbReference type="Proteomes" id="UP000254100">
    <property type="component" value="Unassembled WGS sequence"/>
</dbReference>
<organism evidence="1 2">
    <name type="scientific">Staphylococcus microti</name>
    <dbReference type="NCBI Taxonomy" id="569857"/>
    <lineage>
        <taxon>Bacteria</taxon>
        <taxon>Bacillati</taxon>
        <taxon>Bacillota</taxon>
        <taxon>Bacilli</taxon>
        <taxon>Bacillales</taxon>
        <taxon>Staphylococcaceae</taxon>
        <taxon>Staphylococcus</taxon>
    </lineage>
</organism>
<proteinExistence type="predicted"/>
<dbReference type="EMBL" id="UHDT01000001">
    <property type="protein sequence ID" value="SUM57021.1"/>
    <property type="molecule type" value="Genomic_DNA"/>
</dbReference>
<accession>A0A380GRG9</accession>
<evidence type="ECO:0000313" key="1">
    <source>
        <dbReference type="EMBL" id="SUM57021.1"/>
    </source>
</evidence>
<sequence length="58" mass="6759">MKELTAVALMLSVAFITTTVLAFANVYFTTLLFWVLVTQFSMYFATHWVFRQLKKTDC</sequence>
<name>A0A380GRG9_9STAP</name>